<name>A0A9K3NUX3_HELAN</name>
<gene>
    <name evidence="1" type="ORF">HanXRQr2_Chr03g0091181</name>
</gene>
<keyword evidence="2" id="KW-1185">Reference proteome</keyword>
<evidence type="ECO:0000313" key="2">
    <source>
        <dbReference type="Proteomes" id="UP000215914"/>
    </source>
</evidence>
<organism evidence="1 2">
    <name type="scientific">Helianthus annuus</name>
    <name type="common">Common sunflower</name>
    <dbReference type="NCBI Taxonomy" id="4232"/>
    <lineage>
        <taxon>Eukaryota</taxon>
        <taxon>Viridiplantae</taxon>
        <taxon>Streptophyta</taxon>
        <taxon>Embryophyta</taxon>
        <taxon>Tracheophyta</taxon>
        <taxon>Spermatophyta</taxon>
        <taxon>Magnoliopsida</taxon>
        <taxon>eudicotyledons</taxon>
        <taxon>Gunneridae</taxon>
        <taxon>Pentapetalae</taxon>
        <taxon>asterids</taxon>
        <taxon>campanulids</taxon>
        <taxon>Asterales</taxon>
        <taxon>Asteraceae</taxon>
        <taxon>Asteroideae</taxon>
        <taxon>Heliantheae alliance</taxon>
        <taxon>Heliantheae</taxon>
        <taxon>Helianthus</taxon>
    </lineage>
</organism>
<proteinExistence type="predicted"/>
<dbReference type="Proteomes" id="UP000215914">
    <property type="component" value="Unassembled WGS sequence"/>
</dbReference>
<reference evidence="1" key="1">
    <citation type="journal article" date="2017" name="Nature">
        <title>The sunflower genome provides insights into oil metabolism, flowering and Asterid evolution.</title>
        <authorList>
            <person name="Badouin H."/>
            <person name="Gouzy J."/>
            <person name="Grassa C.J."/>
            <person name="Murat F."/>
            <person name="Staton S.E."/>
            <person name="Cottret L."/>
            <person name="Lelandais-Briere C."/>
            <person name="Owens G.L."/>
            <person name="Carrere S."/>
            <person name="Mayjonade B."/>
            <person name="Legrand L."/>
            <person name="Gill N."/>
            <person name="Kane N.C."/>
            <person name="Bowers J.E."/>
            <person name="Hubner S."/>
            <person name="Bellec A."/>
            <person name="Berard A."/>
            <person name="Berges H."/>
            <person name="Blanchet N."/>
            <person name="Boniface M.C."/>
            <person name="Brunel D."/>
            <person name="Catrice O."/>
            <person name="Chaidir N."/>
            <person name="Claudel C."/>
            <person name="Donnadieu C."/>
            <person name="Faraut T."/>
            <person name="Fievet G."/>
            <person name="Helmstetter N."/>
            <person name="King M."/>
            <person name="Knapp S.J."/>
            <person name="Lai Z."/>
            <person name="Le Paslier M.C."/>
            <person name="Lippi Y."/>
            <person name="Lorenzon L."/>
            <person name="Mandel J.R."/>
            <person name="Marage G."/>
            <person name="Marchand G."/>
            <person name="Marquand E."/>
            <person name="Bret-Mestries E."/>
            <person name="Morien E."/>
            <person name="Nambeesan S."/>
            <person name="Nguyen T."/>
            <person name="Pegot-Espagnet P."/>
            <person name="Pouilly N."/>
            <person name="Raftis F."/>
            <person name="Sallet E."/>
            <person name="Schiex T."/>
            <person name="Thomas J."/>
            <person name="Vandecasteele C."/>
            <person name="Vares D."/>
            <person name="Vear F."/>
            <person name="Vautrin S."/>
            <person name="Crespi M."/>
            <person name="Mangin B."/>
            <person name="Burke J.M."/>
            <person name="Salse J."/>
            <person name="Munos S."/>
            <person name="Vincourt P."/>
            <person name="Rieseberg L.H."/>
            <person name="Langlade N.B."/>
        </authorList>
    </citation>
    <scope>NUCLEOTIDE SEQUENCE</scope>
    <source>
        <tissue evidence="1">Leaves</tissue>
    </source>
</reference>
<sequence length="131" mass="14548">MGICGIGITLVIQDLMVVSFRSWVGFDVMDLLNGSWIVLAGDSLAQLFVVALLDLVLGAAEMELIHGELFKRHSEYHVTVVEIGLKLDFIWAPYAANSSDVVEFKRNGSYPDVLVMGSGLWHMLHFTNYSD</sequence>
<comment type="caution">
    <text evidence="1">The sequence shown here is derived from an EMBL/GenBank/DDBJ whole genome shotgun (WGS) entry which is preliminary data.</text>
</comment>
<evidence type="ECO:0000313" key="1">
    <source>
        <dbReference type="EMBL" id="KAF5812840.1"/>
    </source>
</evidence>
<dbReference type="Gramene" id="mRNA:HanXRQr2_Chr03g0091181">
    <property type="protein sequence ID" value="CDS:HanXRQr2_Chr03g0091181.1"/>
    <property type="gene ID" value="HanXRQr2_Chr03g0091181"/>
</dbReference>
<reference evidence="1" key="2">
    <citation type="submission" date="2020-06" db="EMBL/GenBank/DDBJ databases">
        <title>Helianthus annuus Genome sequencing and assembly Release 2.</title>
        <authorList>
            <person name="Gouzy J."/>
            <person name="Langlade N."/>
            <person name="Munos S."/>
        </authorList>
    </citation>
    <scope>NUCLEOTIDE SEQUENCE</scope>
    <source>
        <tissue evidence="1">Leaves</tissue>
    </source>
</reference>
<dbReference type="EMBL" id="MNCJ02000318">
    <property type="protein sequence ID" value="KAF5812840.1"/>
    <property type="molecule type" value="Genomic_DNA"/>
</dbReference>
<protein>
    <submittedName>
        <fullName evidence="1">Uncharacterized protein</fullName>
    </submittedName>
</protein>
<accession>A0A9K3NUX3</accession>
<dbReference type="AlphaFoldDB" id="A0A9K3NUX3"/>